<name>A0ABT6SH83_9ACTN</name>
<comment type="caution">
    <text evidence="2">The sequence shown here is derived from an EMBL/GenBank/DDBJ whole genome shotgun (WGS) entry which is preliminary data.</text>
</comment>
<accession>A0ABT6SH83</accession>
<reference evidence="2 3" key="1">
    <citation type="submission" date="2023-05" db="EMBL/GenBank/DDBJ databases">
        <title>Draft genome sequence of Streptomyces sp. B-S-A6 isolated from a cave soil in Thailand.</title>
        <authorList>
            <person name="Chamroensaksri N."/>
            <person name="Muangham S."/>
        </authorList>
    </citation>
    <scope>NUCLEOTIDE SEQUENCE [LARGE SCALE GENOMIC DNA]</scope>
    <source>
        <strain evidence="2 3">B-S-A6</strain>
    </source>
</reference>
<dbReference type="Pfam" id="PF09056">
    <property type="entry name" value="Phospholip_A2_3"/>
    <property type="match status" value="1"/>
</dbReference>
<feature type="signal peptide" evidence="1">
    <location>
        <begin position="1"/>
        <end position="27"/>
    </location>
</feature>
<feature type="chain" id="PRO_5045054397" evidence="1">
    <location>
        <begin position="28"/>
        <end position="162"/>
    </location>
</feature>
<dbReference type="GO" id="GO:0004623">
    <property type="term" value="F:phospholipase A2 activity"/>
    <property type="evidence" value="ECO:0007669"/>
    <property type="project" value="UniProtKB-EC"/>
</dbReference>
<organism evidence="2 3">
    <name type="scientific">Streptomyces cavernicola</name>
    <dbReference type="NCBI Taxonomy" id="3043613"/>
    <lineage>
        <taxon>Bacteria</taxon>
        <taxon>Bacillati</taxon>
        <taxon>Actinomycetota</taxon>
        <taxon>Actinomycetes</taxon>
        <taxon>Kitasatosporales</taxon>
        <taxon>Streptomycetaceae</taxon>
        <taxon>Streptomyces</taxon>
    </lineage>
</organism>
<evidence type="ECO:0000313" key="2">
    <source>
        <dbReference type="EMBL" id="MDI3407369.1"/>
    </source>
</evidence>
<gene>
    <name evidence="2" type="ORF">QIS96_26610</name>
</gene>
<dbReference type="Proteomes" id="UP001223978">
    <property type="component" value="Unassembled WGS sequence"/>
</dbReference>
<keyword evidence="2" id="KW-0378">Hydrolase</keyword>
<dbReference type="EMBL" id="JASCIQ010000032">
    <property type="protein sequence ID" value="MDI3407369.1"/>
    <property type="molecule type" value="Genomic_DNA"/>
</dbReference>
<keyword evidence="1" id="KW-0732">Signal</keyword>
<evidence type="ECO:0000256" key="1">
    <source>
        <dbReference type="SAM" id="SignalP"/>
    </source>
</evidence>
<evidence type="ECO:0000313" key="3">
    <source>
        <dbReference type="Proteomes" id="UP001223978"/>
    </source>
</evidence>
<dbReference type="InterPro" id="IPR015141">
    <property type="entry name" value="PLipase_A2_prok/fun"/>
</dbReference>
<sequence>MRTLARAAATALAATALTLAPATTATATATSTAAGNPQLVRAADRIMALPVERFMTVERTPPFNWTTDGCSVPGGQAPYMKLFTPACTLHDFGYRNYGSRAGTLALDPTPARRAAVDRRFLEEMRRICDQKRPDLLRHTACYGAAHTYYDAVRLGGDRAFYA</sequence>
<dbReference type="Gene3D" id="1.20.90.10">
    <property type="entry name" value="Phospholipase A2 domain"/>
    <property type="match status" value="1"/>
</dbReference>
<proteinExistence type="predicted"/>
<dbReference type="RefSeq" id="WP_282545289.1">
    <property type="nucleotide sequence ID" value="NZ_JASCIQ010000032.1"/>
</dbReference>
<protein>
    <submittedName>
        <fullName evidence="2">Phospholipase A2</fullName>
        <ecNumber evidence="2">3.1.1.4</ecNumber>
    </submittedName>
</protein>
<keyword evidence="3" id="KW-1185">Reference proteome</keyword>
<dbReference type="SUPFAM" id="SSF48619">
    <property type="entry name" value="Phospholipase A2, PLA2"/>
    <property type="match status" value="1"/>
</dbReference>
<dbReference type="EC" id="3.1.1.4" evidence="2"/>
<dbReference type="InterPro" id="IPR036444">
    <property type="entry name" value="PLipase_A2_dom_sf"/>
</dbReference>